<feature type="compositionally biased region" description="Low complexity" evidence="2">
    <location>
        <begin position="284"/>
        <end position="320"/>
    </location>
</feature>
<dbReference type="RefSeq" id="XP_028863778.1">
    <property type="nucleotide sequence ID" value="XM_029007383.1"/>
</dbReference>
<dbReference type="EMBL" id="LT594634">
    <property type="protein sequence ID" value="SCP02746.1"/>
    <property type="molecule type" value="Genomic_DNA"/>
</dbReference>
<reference evidence="4 5" key="1">
    <citation type="submission" date="2016-06" db="EMBL/GenBank/DDBJ databases">
        <authorList>
            <consortium name="Pathogen Informatics"/>
        </authorList>
    </citation>
    <scope>NUCLEOTIDE SEQUENCE [LARGE SCALE GENOMIC DNA]</scope>
</reference>
<dbReference type="Proteomes" id="UP000219813">
    <property type="component" value="Chromosome 13"/>
</dbReference>
<sequence length="482" mass="56630">MDCLTESTISLNFDERAIFLIMLIMAQSDELNQDLPKKNSQNGVNLSQEIYDETNIDELKKKVNDLELQLEYEINRHDAEIKERDETIKMLEEKINELENCKRETEEKDDAILNMSEQLLILSNKYDILVKETKLQEEELKHLKNKKRYRNDETNEYIGTLKKQNNDFKKDNELINDKNAQLLKENSTLKNSCKILQEQLDENRKNLELVKKQITKDFDQKNALKILNIGTLGIAFVFSFVLFILLYTDNSNSLKLELEYKDMIIKRLLRKRVIDEEVMKLESNSKNNGSDNSNGNSSGNNIDNNDNNNNSNNGRSNSNDQLVNYKQKVDELYQKYLNSQSDNDKLNNKISKLNDNINDLKKENVDLLSIIDTLREYINKVYKEDVNIHQFDDLINNLLKENSTLNEELTKQKRKNMVDTYYFNKELQFMQNDKLKIIEKFDNTNINKIPHLYKPLNVTLNEESNNRDMEHALFDGGYNSNS</sequence>
<evidence type="ECO:0000313" key="4">
    <source>
        <dbReference type="EMBL" id="SCP02746.1"/>
    </source>
</evidence>
<keyword evidence="3" id="KW-0472">Membrane</keyword>
<keyword evidence="5" id="KW-1185">Reference proteome</keyword>
<dbReference type="GeneID" id="39871106"/>
<dbReference type="OrthoDB" id="375923at2759"/>
<feature type="region of interest" description="Disordered" evidence="2">
    <location>
        <begin position="283"/>
        <end position="320"/>
    </location>
</feature>
<protein>
    <submittedName>
        <fullName evidence="4">Uncharacterized protein</fullName>
    </submittedName>
</protein>
<keyword evidence="3" id="KW-1133">Transmembrane helix</keyword>
<dbReference type="OMA" id="EYKDMII"/>
<feature type="transmembrane region" description="Helical" evidence="3">
    <location>
        <begin position="226"/>
        <end position="247"/>
    </location>
</feature>
<keyword evidence="1" id="KW-0175">Coiled coil</keyword>
<dbReference type="VEuPathDB" id="PlasmoDB:PmUG01_13039300"/>
<evidence type="ECO:0000313" key="5">
    <source>
        <dbReference type="Proteomes" id="UP000219813"/>
    </source>
</evidence>
<evidence type="ECO:0000256" key="2">
    <source>
        <dbReference type="SAM" id="MobiDB-lite"/>
    </source>
</evidence>
<feature type="coiled-coil region" evidence="1">
    <location>
        <begin position="56"/>
        <end position="217"/>
    </location>
</feature>
<gene>
    <name evidence="4" type="primary">PmUG01_13039300</name>
    <name evidence="4" type="ORF">PMUG01_13039300</name>
</gene>
<evidence type="ECO:0000256" key="1">
    <source>
        <dbReference type="SAM" id="Coils"/>
    </source>
</evidence>
<evidence type="ECO:0000256" key="3">
    <source>
        <dbReference type="SAM" id="Phobius"/>
    </source>
</evidence>
<keyword evidence="3" id="KW-0812">Transmembrane</keyword>
<accession>A0A1D3TCX7</accession>
<dbReference type="KEGG" id="pmal:PMUG01_13039300"/>
<organism evidence="4 5">
    <name type="scientific">Plasmodium malariae</name>
    <dbReference type="NCBI Taxonomy" id="5858"/>
    <lineage>
        <taxon>Eukaryota</taxon>
        <taxon>Sar</taxon>
        <taxon>Alveolata</taxon>
        <taxon>Apicomplexa</taxon>
        <taxon>Aconoidasida</taxon>
        <taxon>Haemosporida</taxon>
        <taxon>Plasmodiidae</taxon>
        <taxon>Plasmodium</taxon>
        <taxon>Plasmodium (Plasmodium)</taxon>
    </lineage>
</organism>
<name>A0A1D3TCX7_PLAMA</name>
<dbReference type="AlphaFoldDB" id="A0A1D3TCX7"/>
<proteinExistence type="predicted"/>